<sequence>MQLKENDLTLIRKLRAENILEDVAAHQINGAPNGILMCADGHQTPDVLRRHAEFIQRADTKECCCHSLMLNGGALLLSEELTSDYSYPIGQMILDQFAQAIELKGIGTVVLYIHTPCGMAKKWGLSFEKMLDRLFEAKMRVRRHFRDNRLKLVCFCQVDYGDRKLTYFISRKKWGAWKHTNLV</sequence>
<evidence type="ECO:0000313" key="1">
    <source>
        <dbReference type="EMBL" id="KKS24926.1"/>
    </source>
</evidence>
<protein>
    <recommendedName>
        <fullName evidence="3">Carbonic anhydrase</fullName>
    </recommendedName>
</protein>
<dbReference type="EMBL" id="LCCE01000052">
    <property type="protein sequence ID" value="KKS24926.1"/>
    <property type="molecule type" value="Genomic_DNA"/>
</dbReference>
<name>A0A0G0ZSD7_9BACT</name>
<gene>
    <name evidence="1" type="ORF">UU84_C0052G0003</name>
</gene>
<dbReference type="AlphaFoldDB" id="A0A0G0ZSD7"/>
<evidence type="ECO:0008006" key="3">
    <source>
        <dbReference type="Google" id="ProtNLM"/>
    </source>
</evidence>
<accession>A0A0G0ZSD7</accession>
<organism evidence="1 2">
    <name type="scientific">Candidatus Yanofskybacteria bacterium GW2011_GWC2_41_9</name>
    <dbReference type="NCBI Taxonomy" id="1619029"/>
    <lineage>
        <taxon>Bacteria</taxon>
        <taxon>Candidatus Yanofskyibacteriota</taxon>
    </lineage>
</organism>
<evidence type="ECO:0000313" key="2">
    <source>
        <dbReference type="Proteomes" id="UP000033859"/>
    </source>
</evidence>
<dbReference type="Proteomes" id="UP000033859">
    <property type="component" value="Unassembled WGS sequence"/>
</dbReference>
<reference evidence="1 2" key="1">
    <citation type="journal article" date="2015" name="Nature">
        <title>rRNA introns, odd ribosomes, and small enigmatic genomes across a large radiation of phyla.</title>
        <authorList>
            <person name="Brown C.T."/>
            <person name="Hug L.A."/>
            <person name="Thomas B.C."/>
            <person name="Sharon I."/>
            <person name="Castelle C.J."/>
            <person name="Singh A."/>
            <person name="Wilkins M.J."/>
            <person name="Williams K.H."/>
            <person name="Banfield J.F."/>
        </authorList>
    </citation>
    <scope>NUCLEOTIDE SEQUENCE [LARGE SCALE GENOMIC DNA]</scope>
</reference>
<comment type="caution">
    <text evidence="1">The sequence shown here is derived from an EMBL/GenBank/DDBJ whole genome shotgun (WGS) entry which is preliminary data.</text>
</comment>
<proteinExistence type="predicted"/>